<proteinExistence type="predicted"/>
<evidence type="ECO:0000313" key="1">
    <source>
        <dbReference type="EMBL" id="GBN36751.1"/>
    </source>
</evidence>
<keyword evidence="2" id="KW-1185">Reference proteome</keyword>
<dbReference type="AlphaFoldDB" id="A0A4Y2NBW8"/>
<comment type="caution">
    <text evidence="1">The sequence shown here is derived from an EMBL/GenBank/DDBJ whole genome shotgun (WGS) entry which is preliminary data.</text>
</comment>
<evidence type="ECO:0000313" key="2">
    <source>
        <dbReference type="Proteomes" id="UP000499080"/>
    </source>
</evidence>
<gene>
    <name evidence="1" type="ORF">AVEN_62642_1</name>
</gene>
<dbReference type="Proteomes" id="UP000499080">
    <property type="component" value="Unassembled WGS sequence"/>
</dbReference>
<accession>A0A4Y2NBW8</accession>
<organism evidence="1 2">
    <name type="scientific">Araneus ventricosus</name>
    <name type="common">Orbweaver spider</name>
    <name type="synonym">Epeira ventricosa</name>
    <dbReference type="NCBI Taxonomy" id="182803"/>
    <lineage>
        <taxon>Eukaryota</taxon>
        <taxon>Metazoa</taxon>
        <taxon>Ecdysozoa</taxon>
        <taxon>Arthropoda</taxon>
        <taxon>Chelicerata</taxon>
        <taxon>Arachnida</taxon>
        <taxon>Araneae</taxon>
        <taxon>Araneomorphae</taxon>
        <taxon>Entelegynae</taxon>
        <taxon>Araneoidea</taxon>
        <taxon>Araneidae</taxon>
        <taxon>Araneus</taxon>
    </lineage>
</organism>
<feature type="non-terminal residue" evidence="1">
    <location>
        <position position="1"/>
    </location>
</feature>
<dbReference type="EMBL" id="BGPR01286708">
    <property type="protein sequence ID" value="GBN36751.1"/>
    <property type="molecule type" value="Genomic_DNA"/>
</dbReference>
<sequence>GHLAVNSEIDVKKGLQSRSPLVTSSETLMLYYNMTVNGRISDFTLNDAATIIE</sequence>
<protein>
    <submittedName>
        <fullName evidence="1">Uncharacterized protein</fullName>
    </submittedName>
</protein>
<reference evidence="1 2" key="1">
    <citation type="journal article" date="2019" name="Sci. Rep.">
        <title>Orb-weaving spider Araneus ventricosus genome elucidates the spidroin gene catalogue.</title>
        <authorList>
            <person name="Kono N."/>
            <person name="Nakamura H."/>
            <person name="Ohtoshi R."/>
            <person name="Moran D.A.P."/>
            <person name="Shinohara A."/>
            <person name="Yoshida Y."/>
            <person name="Fujiwara M."/>
            <person name="Mori M."/>
            <person name="Tomita M."/>
            <person name="Arakawa K."/>
        </authorList>
    </citation>
    <scope>NUCLEOTIDE SEQUENCE [LARGE SCALE GENOMIC DNA]</scope>
</reference>
<name>A0A4Y2NBW8_ARAVE</name>